<dbReference type="InterPro" id="IPR040315">
    <property type="entry name" value="WDR46/Utp7"/>
</dbReference>
<dbReference type="GO" id="GO:0032040">
    <property type="term" value="C:small-subunit processome"/>
    <property type="evidence" value="ECO:0007669"/>
    <property type="project" value="TreeGrafter"/>
</dbReference>
<dbReference type="SMART" id="SM01033">
    <property type="entry name" value="BING4CT"/>
    <property type="match status" value="1"/>
</dbReference>
<dbReference type="Proteomes" id="UP000281553">
    <property type="component" value="Unassembled WGS sequence"/>
</dbReference>
<dbReference type="AlphaFoldDB" id="A0A3P7P4A4"/>
<evidence type="ECO:0000313" key="7">
    <source>
        <dbReference type="Proteomes" id="UP000281553"/>
    </source>
</evidence>
<feature type="domain" description="BING4 C-terminal" evidence="5">
    <location>
        <begin position="1"/>
        <end position="43"/>
    </location>
</feature>
<dbReference type="PANTHER" id="PTHR14085">
    <property type="entry name" value="WD-REPEAT PROTEIN BING4"/>
    <property type="match status" value="1"/>
</dbReference>
<dbReference type="GO" id="GO:0000462">
    <property type="term" value="P:maturation of SSU-rRNA from tricistronic rRNA transcript (SSU-rRNA, 5.8S rRNA, LSU-rRNA)"/>
    <property type="evidence" value="ECO:0007669"/>
    <property type="project" value="TreeGrafter"/>
</dbReference>
<sequence>PGSGEPNYDALEENPFANRRYRQEREVRRLLDKIPHTMISIDSMLGKIRKEDIADEWQKKQTALLGEIPKVAMPKVNRNKKKGGSRPGRIEKKKQLIRLERKLFEVSSVLRQKVPRLGKKKKEEKGQLPSDLFVNEKRTKRRTKSALDVLITKQN</sequence>
<proteinExistence type="predicted"/>
<reference evidence="6 7" key="1">
    <citation type="submission" date="2018-11" db="EMBL/GenBank/DDBJ databases">
        <authorList>
            <consortium name="Pathogen Informatics"/>
        </authorList>
    </citation>
    <scope>NUCLEOTIDE SEQUENCE [LARGE SCALE GENOMIC DNA]</scope>
</reference>
<keyword evidence="3" id="KW-0677">Repeat</keyword>
<dbReference type="EMBL" id="UYRU01061413">
    <property type="protein sequence ID" value="VDN15092.1"/>
    <property type="molecule type" value="Genomic_DNA"/>
</dbReference>
<feature type="non-terminal residue" evidence="6">
    <location>
        <position position="1"/>
    </location>
</feature>
<keyword evidence="2" id="KW-0853">WD repeat</keyword>
<evidence type="ECO:0000256" key="3">
    <source>
        <dbReference type="ARBA" id="ARBA00022737"/>
    </source>
</evidence>
<dbReference type="PANTHER" id="PTHR14085:SF3">
    <property type="entry name" value="WD REPEAT-CONTAINING PROTEIN 46"/>
    <property type="match status" value="1"/>
</dbReference>
<evidence type="ECO:0000313" key="6">
    <source>
        <dbReference type="EMBL" id="VDN15092.1"/>
    </source>
</evidence>
<dbReference type="InterPro" id="IPR012952">
    <property type="entry name" value="BING4_C_dom"/>
</dbReference>
<dbReference type="Pfam" id="PF08149">
    <property type="entry name" value="BING4CT"/>
    <property type="match status" value="1"/>
</dbReference>
<keyword evidence="7" id="KW-1185">Reference proteome</keyword>
<evidence type="ECO:0000259" key="5">
    <source>
        <dbReference type="SMART" id="SM01033"/>
    </source>
</evidence>
<protein>
    <recommendedName>
        <fullName evidence="5">BING4 C-terminal domain-containing protein</fullName>
    </recommendedName>
</protein>
<evidence type="ECO:0000256" key="4">
    <source>
        <dbReference type="ARBA" id="ARBA00023242"/>
    </source>
</evidence>
<dbReference type="GO" id="GO:0030686">
    <property type="term" value="C:90S preribosome"/>
    <property type="evidence" value="ECO:0007669"/>
    <property type="project" value="TreeGrafter"/>
</dbReference>
<comment type="subcellular location">
    <subcellularLocation>
        <location evidence="1">Nucleus</location>
        <location evidence="1">Nucleolus</location>
    </subcellularLocation>
</comment>
<organism evidence="6 7">
    <name type="scientific">Dibothriocephalus latus</name>
    <name type="common">Fish tapeworm</name>
    <name type="synonym">Diphyllobothrium latum</name>
    <dbReference type="NCBI Taxonomy" id="60516"/>
    <lineage>
        <taxon>Eukaryota</taxon>
        <taxon>Metazoa</taxon>
        <taxon>Spiralia</taxon>
        <taxon>Lophotrochozoa</taxon>
        <taxon>Platyhelminthes</taxon>
        <taxon>Cestoda</taxon>
        <taxon>Eucestoda</taxon>
        <taxon>Diphyllobothriidea</taxon>
        <taxon>Diphyllobothriidae</taxon>
        <taxon>Dibothriocephalus</taxon>
    </lineage>
</organism>
<dbReference type="OrthoDB" id="10251154at2759"/>
<evidence type="ECO:0000256" key="1">
    <source>
        <dbReference type="ARBA" id="ARBA00004604"/>
    </source>
</evidence>
<accession>A0A3P7P4A4</accession>
<name>A0A3P7P4A4_DIBLA</name>
<gene>
    <name evidence="6" type="ORF">DILT_LOCUS10923</name>
</gene>
<evidence type="ECO:0000256" key="2">
    <source>
        <dbReference type="ARBA" id="ARBA00022574"/>
    </source>
</evidence>
<keyword evidence="4" id="KW-0539">Nucleus</keyword>